<dbReference type="InterPro" id="IPR011022">
    <property type="entry name" value="Arrestin_C-like"/>
</dbReference>
<dbReference type="GO" id="GO:0031625">
    <property type="term" value="F:ubiquitin protein ligase binding"/>
    <property type="evidence" value="ECO:0007669"/>
    <property type="project" value="TreeGrafter"/>
</dbReference>
<feature type="region of interest" description="Disordered" evidence="1">
    <location>
        <begin position="590"/>
        <end position="646"/>
    </location>
</feature>
<dbReference type="Pfam" id="PF02752">
    <property type="entry name" value="Arrestin_C"/>
    <property type="match status" value="1"/>
</dbReference>
<gene>
    <name evidence="3" type="ORF">BCR43DRAFT_514150</name>
</gene>
<proteinExistence type="predicted"/>
<dbReference type="OrthoDB" id="298939at2759"/>
<organism evidence="3 4">
    <name type="scientific">Syncephalastrum racemosum</name>
    <name type="common">Filamentous fungus</name>
    <dbReference type="NCBI Taxonomy" id="13706"/>
    <lineage>
        <taxon>Eukaryota</taxon>
        <taxon>Fungi</taxon>
        <taxon>Fungi incertae sedis</taxon>
        <taxon>Mucoromycota</taxon>
        <taxon>Mucoromycotina</taxon>
        <taxon>Mucoromycetes</taxon>
        <taxon>Mucorales</taxon>
        <taxon>Syncephalastraceae</taxon>
        <taxon>Syncephalastrum</taxon>
    </lineage>
</organism>
<sequence>MPVARSHNNKDDASSRRSLYALYSSAIKGLQSRRRVAPLQNDSAGSTGNATASETASSGVGLMKRFKTSPSYSVSSRSLAAIAAPNVSTLKWYKKNADIYVKAPHFVAGGTLAGTVVVPHHHHDGLERVLLRLVGLETVIHPTSFSEKTYTRQFLDKVVLNYDRQALGKHRKIPFVTQLPLKLAPTYIDKKGFVQYKLESEFHVANGDIVRLERTIHVYPNATARLADVYAPVQEHKEVWRTVNVDIQLARSLWMTGAPIYASIKINNGTEEALKDIRMEILRRQNTFSRETSGLTVPVTSTCDVVASTTTAHAGWWEPLEPHASDTVTLAVQSTASIPESIHYIGTILLTEDIFFQQNQYSIRNLELLDVSYSLRFILSSSTNTETILELPIILVHPISMDPPPGPYAATPREDCRQFLFALFQGSEDPLPSASVSAASTPPSHPATPASQGTLARTTNQVSKNAFTKRQRLSRLARSLAQWLLKQRRPRRSTSGRLLAALPHTQQQQQQQERKARDASTLTPSTVHIRHGKVRSPKQFGRRPGCQGDAGLDIRQKLNVATATEAWQPCQAERWNGQAIDTTARVVWRQPPRSNGIRHAPSEKFELSTGSPSSCRPSIKATDNQGGLPPLPPSTQGHQHKYPRGQGMKRMLASSRYMKNLQTNSLPVTQDGRRLLTLSTLPQHDTAKGEGITM</sequence>
<feature type="region of interest" description="Disordered" evidence="1">
    <location>
        <begin position="34"/>
        <end position="54"/>
    </location>
</feature>
<feature type="region of interest" description="Disordered" evidence="1">
    <location>
        <begin position="432"/>
        <end position="457"/>
    </location>
</feature>
<protein>
    <recommendedName>
        <fullName evidence="2">Arrestin C-terminal-like domain-containing protein</fullName>
    </recommendedName>
</protein>
<dbReference type="InterPro" id="IPR014756">
    <property type="entry name" value="Ig_E-set"/>
</dbReference>
<dbReference type="SUPFAM" id="SSF81296">
    <property type="entry name" value="E set domains"/>
    <property type="match status" value="1"/>
</dbReference>
<comment type="caution">
    <text evidence="3">The sequence shown here is derived from an EMBL/GenBank/DDBJ whole genome shotgun (WGS) entry which is preliminary data.</text>
</comment>
<dbReference type="GO" id="GO:0070086">
    <property type="term" value="P:ubiquitin-dependent endocytosis"/>
    <property type="evidence" value="ECO:0007669"/>
    <property type="project" value="TreeGrafter"/>
</dbReference>
<evidence type="ECO:0000256" key="1">
    <source>
        <dbReference type="SAM" id="MobiDB-lite"/>
    </source>
</evidence>
<dbReference type="EMBL" id="MCGN01000004">
    <property type="protein sequence ID" value="ORY97781.1"/>
    <property type="molecule type" value="Genomic_DNA"/>
</dbReference>
<feature type="compositionally biased region" description="Polar residues" evidence="1">
    <location>
        <begin position="608"/>
        <end position="625"/>
    </location>
</feature>
<dbReference type="GO" id="GO:0005829">
    <property type="term" value="C:cytosol"/>
    <property type="evidence" value="ECO:0007669"/>
    <property type="project" value="TreeGrafter"/>
</dbReference>
<feature type="domain" description="Arrestin C-terminal-like" evidence="2">
    <location>
        <begin position="241"/>
        <end position="400"/>
    </location>
</feature>
<dbReference type="InterPro" id="IPR050357">
    <property type="entry name" value="Arrestin_domain-protein"/>
</dbReference>
<dbReference type="PANTHER" id="PTHR11188">
    <property type="entry name" value="ARRESTIN DOMAIN CONTAINING PROTEIN"/>
    <property type="match status" value="1"/>
</dbReference>
<evidence type="ECO:0000259" key="2">
    <source>
        <dbReference type="SMART" id="SM01017"/>
    </source>
</evidence>
<reference evidence="3 4" key="1">
    <citation type="submission" date="2016-07" db="EMBL/GenBank/DDBJ databases">
        <title>Pervasive Adenine N6-methylation of Active Genes in Fungi.</title>
        <authorList>
            <consortium name="DOE Joint Genome Institute"/>
            <person name="Mondo S.J."/>
            <person name="Dannebaum R.O."/>
            <person name="Kuo R.C."/>
            <person name="Labutti K."/>
            <person name="Haridas S."/>
            <person name="Kuo A."/>
            <person name="Salamov A."/>
            <person name="Ahrendt S.R."/>
            <person name="Lipzen A."/>
            <person name="Sullivan W."/>
            <person name="Andreopoulos W.B."/>
            <person name="Clum A."/>
            <person name="Lindquist E."/>
            <person name="Daum C."/>
            <person name="Ramamoorthy G.K."/>
            <person name="Gryganskyi A."/>
            <person name="Culley D."/>
            <person name="Magnuson J.K."/>
            <person name="James T.Y."/>
            <person name="O'Malley M.A."/>
            <person name="Stajich J.E."/>
            <person name="Spatafora J.W."/>
            <person name="Visel A."/>
            <person name="Grigoriev I.V."/>
        </authorList>
    </citation>
    <scope>NUCLEOTIDE SEQUENCE [LARGE SCALE GENOMIC DNA]</scope>
    <source>
        <strain evidence="3 4">NRRL 2496</strain>
    </source>
</reference>
<dbReference type="GO" id="GO:0030674">
    <property type="term" value="F:protein-macromolecule adaptor activity"/>
    <property type="evidence" value="ECO:0007669"/>
    <property type="project" value="TreeGrafter"/>
</dbReference>
<feature type="region of interest" description="Disordered" evidence="1">
    <location>
        <begin position="502"/>
        <end position="521"/>
    </location>
</feature>
<feature type="compositionally biased region" description="Low complexity" evidence="1">
    <location>
        <begin position="432"/>
        <end position="451"/>
    </location>
</feature>
<dbReference type="InParanoid" id="A0A1X2HFT2"/>
<dbReference type="AlphaFoldDB" id="A0A1X2HFT2"/>
<name>A0A1X2HFT2_SYNRA</name>
<dbReference type="OMA" id="ASNTEEC"/>
<accession>A0A1X2HFT2</accession>
<keyword evidence="4" id="KW-1185">Reference proteome</keyword>
<evidence type="ECO:0000313" key="4">
    <source>
        <dbReference type="Proteomes" id="UP000242180"/>
    </source>
</evidence>
<dbReference type="PANTHER" id="PTHR11188:SF17">
    <property type="entry name" value="FI21816P1"/>
    <property type="match status" value="1"/>
</dbReference>
<feature type="compositionally biased region" description="Polar residues" evidence="1">
    <location>
        <begin position="40"/>
        <end position="54"/>
    </location>
</feature>
<dbReference type="SMART" id="SM01017">
    <property type="entry name" value="Arrestin_C"/>
    <property type="match status" value="1"/>
</dbReference>
<evidence type="ECO:0000313" key="3">
    <source>
        <dbReference type="EMBL" id="ORY97781.1"/>
    </source>
</evidence>
<dbReference type="Proteomes" id="UP000242180">
    <property type="component" value="Unassembled WGS sequence"/>
</dbReference>
<dbReference type="GO" id="GO:0005886">
    <property type="term" value="C:plasma membrane"/>
    <property type="evidence" value="ECO:0007669"/>
    <property type="project" value="TreeGrafter"/>
</dbReference>
<dbReference type="Gene3D" id="2.60.40.640">
    <property type="match status" value="2"/>
</dbReference>
<dbReference type="InterPro" id="IPR014752">
    <property type="entry name" value="Arrestin-like_C"/>
</dbReference>